<sequence>MPGSKTQLSKPSRQRSRDTTLGLIRNMPASSSKPQGVSKSSSNQKGKRSQGHSSSSGSGSGSGSGSRSGASRQQQASANRVSICVQPPARVVAGEWFPYAIVAKCHINDPRWRHLDASQVQASLHATNVDGQAFIDPATGYPPADQLVGSTAATGQIMVDDDTATAGGSGSSSSNNSEIKPFYFVFPSLRLGYTGWQKICLRVFMMDGAGYQMLCEISTREIQVLGPEHLDTLYPEQASPAEQLILQRLA</sequence>
<reference evidence="3" key="1">
    <citation type="journal article" date="2023" name="Mol. Phylogenet. Evol.">
        <title>Genome-scale phylogeny and comparative genomics of the fungal order Sordariales.</title>
        <authorList>
            <person name="Hensen N."/>
            <person name="Bonometti L."/>
            <person name="Westerberg I."/>
            <person name="Brannstrom I.O."/>
            <person name="Guillou S."/>
            <person name="Cros-Aarteil S."/>
            <person name="Calhoun S."/>
            <person name="Haridas S."/>
            <person name="Kuo A."/>
            <person name="Mondo S."/>
            <person name="Pangilinan J."/>
            <person name="Riley R."/>
            <person name="LaButti K."/>
            <person name="Andreopoulos B."/>
            <person name="Lipzen A."/>
            <person name="Chen C."/>
            <person name="Yan M."/>
            <person name="Daum C."/>
            <person name="Ng V."/>
            <person name="Clum A."/>
            <person name="Steindorff A."/>
            <person name="Ohm R.A."/>
            <person name="Martin F."/>
            <person name="Silar P."/>
            <person name="Natvig D.O."/>
            <person name="Lalanne C."/>
            <person name="Gautier V."/>
            <person name="Ament-Velasquez S.L."/>
            <person name="Kruys A."/>
            <person name="Hutchinson M.I."/>
            <person name="Powell A.J."/>
            <person name="Barry K."/>
            <person name="Miller A.N."/>
            <person name="Grigoriev I.V."/>
            <person name="Debuchy R."/>
            <person name="Gladieux P."/>
            <person name="Hiltunen Thoren M."/>
            <person name="Johannesson H."/>
        </authorList>
    </citation>
    <scope>NUCLEOTIDE SEQUENCE [LARGE SCALE GENOMIC DNA]</scope>
    <source>
        <strain evidence="3">CBS 340.73</strain>
    </source>
</reference>
<dbReference type="EMBL" id="MU853989">
    <property type="protein sequence ID" value="KAK3934456.1"/>
    <property type="molecule type" value="Genomic_DNA"/>
</dbReference>
<evidence type="ECO:0000256" key="1">
    <source>
        <dbReference type="SAM" id="MobiDB-lite"/>
    </source>
</evidence>
<dbReference type="Proteomes" id="UP001303473">
    <property type="component" value="Unassembled WGS sequence"/>
</dbReference>
<name>A0AAN6MVW8_9PEZI</name>
<feature type="compositionally biased region" description="Polar residues" evidence="1">
    <location>
        <begin position="1"/>
        <end position="11"/>
    </location>
</feature>
<comment type="caution">
    <text evidence="2">The sequence shown here is derived from an EMBL/GenBank/DDBJ whole genome shotgun (WGS) entry which is preliminary data.</text>
</comment>
<proteinExistence type="predicted"/>
<dbReference type="Gene3D" id="2.60.40.3960">
    <property type="entry name" value="Velvet domain"/>
    <property type="match status" value="1"/>
</dbReference>
<accession>A0AAN6MVW8</accession>
<organism evidence="2 3">
    <name type="scientific">Diplogelasinospora grovesii</name>
    <dbReference type="NCBI Taxonomy" id="303347"/>
    <lineage>
        <taxon>Eukaryota</taxon>
        <taxon>Fungi</taxon>
        <taxon>Dikarya</taxon>
        <taxon>Ascomycota</taxon>
        <taxon>Pezizomycotina</taxon>
        <taxon>Sordariomycetes</taxon>
        <taxon>Sordariomycetidae</taxon>
        <taxon>Sordariales</taxon>
        <taxon>Diplogelasinosporaceae</taxon>
        <taxon>Diplogelasinospora</taxon>
    </lineage>
</organism>
<gene>
    <name evidence="2" type="ORF">QBC46DRAFT_76903</name>
</gene>
<keyword evidence="3" id="KW-1185">Reference proteome</keyword>
<evidence type="ECO:0000313" key="2">
    <source>
        <dbReference type="EMBL" id="KAK3934456.1"/>
    </source>
</evidence>
<dbReference type="InterPro" id="IPR038491">
    <property type="entry name" value="Velvet_dom_sf"/>
</dbReference>
<evidence type="ECO:0000313" key="3">
    <source>
        <dbReference type="Proteomes" id="UP001303473"/>
    </source>
</evidence>
<dbReference type="AlphaFoldDB" id="A0AAN6MVW8"/>
<feature type="region of interest" description="Disordered" evidence="1">
    <location>
        <begin position="1"/>
        <end position="75"/>
    </location>
</feature>
<feature type="compositionally biased region" description="Low complexity" evidence="1">
    <location>
        <begin position="30"/>
        <end position="42"/>
    </location>
</feature>
<protein>
    <submittedName>
        <fullName evidence="2">Uncharacterized protein</fullName>
    </submittedName>
</protein>